<keyword evidence="3" id="KW-1185">Reference proteome</keyword>
<dbReference type="EMBL" id="CP136920">
    <property type="protein sequence ID" value="WOO41069.1"/>
    <property type="molecule type" value="Genomic_DNA"/>
</dbReference>
<evidence type="ECO:0000313" key="3">
    <source>
        <dbReference type="Proteomes" id="UP001304300"/>
    </source>
</evidence>
<keyword evidence="2" id="KW-0540">Nuclease</keyword>
<evidence type="ECO:0000313" key="2">
    <source>
        <dbReference type="EMBL" id="WOO41069.1"/>
    </source>
</evidence>
<evidence type="ECO:0000259" key="1">
    <source>
        <dbReference type="Pfam" id="PF03372"/>
    </source>
</evidence>
<dbReference type="PANTHER" id="PTHR12121:SF36">
    <property type="entry name" value="ENDONUCLEASE_EXONUCLEASE_PHOSPHATASE DOMAIN-CONTAINING PROTEIN"/>
    <property type="match status" value="1"/>
</dbReference>
<name>A0AAQ3L7J6_9BACT</name>
<dbReference type="GO" id="GO:0004519">
    <property type="term" value="F:endonuclease activity"/>
    <property type="evidence" value="ECO:0007669"/>
    <property type="project" value="UniProtKB-KW"/>
</dbReference>
<protein>
    <submittedName>
        <fullName evidence="2">Endonuclease/exonuclease/phosphatase family protein</fullName>
    </submittedName>
</protein>
<dbReference type="RefSeq" id="WP_317833422.1">
    <property type="nucleotide sequence ID" value="NZ_CP136920.1"/>
</dbReference>
<dbReference type="Pfam" id="PF03372">
    <property type="entry name" value="Exo_endo_phos"/>
    <property type="match status" value="1"/>
</dbReference>
<dbReference type="SUPFAM" id="SSF56219">
    <property type="entry name" value="DNase I-like"/>
    <property type="match status" value="1"/>
</dbReference>
<dbReference type="Gene3D" id="3.60.10.10">
    <property type="entry name" value="Endonuclease/exonuclease/phosphatase"/>
    <property type="match status" value="1"/>
</dbReference>
<accession>A0AAQ3L7J6</accession>
<reference evidence="2 3" key="1">
    <citation type="submission" date="2023-10" db="EMBL/GenBank/DDBJ databases">
        <title>Rubellicoccus peritrichatus gen. nov., sp. nov., isolated from an algae of coral reef tank.</title>
        <authorList>
            <person name="Luo J."/>
        </authorList>
    </citation>
    <scope>NUCLEOTIDE SEQUENCE [LARGE SCALE GENOMIC DNA]</scope>
    <source>
        <strain evidence="2 3">CR14</strain>
    </source>
</reference>
<dbReference type="GO" id="GO:0000175">
    <property type="term" value="F:3'-5'-RNA exonuclease activity"/>
    <property type="evidence" value="ECO:0007669"/>
    <property type="project" value="TreeGrafter"/>
</dbReference>
<dbReference type="InterPro" id="IPR036691">
    <property type="entry name" value="Endo/exonu/phosph_ase_sf"/>
</dbReference>
<organism evidence="2 3">
    <name type="scientific">Rubellicoccus peritrichatus</name>
    <dbReference type="NCBI Taxonomy" id="3080537"/>
    <lineage>
        <taxon>Bacteria</taxon>
        <taxon>Pseudomonadati</taxon>
        <taxon>Verrucomicrobiota</taxon>
        <taxon>Opitutia</taxon>
        <taxon>Puniceicoccales</taxon>
        <taxon>Cerasicoccaceae</taxon>
        <taxon>Rubellicoccus</taxon>
    </lineage>
</organism>
<keyword evidence="2" id="KW-0255">Endonuclease</keyword>
<dbReference type="InterPro" id="IPR050410">
    <property type="entry name" value="CCR4/nocturin_mRNA_transcr"/>
</dbReference>
<gene>
    <name evidence="2" type="ORF">RZN69_20815</name>
</gene>
<keyword evidence="2" id="KW-0378">Hydrolase</keyword>
<dbReference type="InterPro" id="IPR005135">
    <property type="entry name" value="Endo/exonuclease/phosphatase"/>
</dbReference>
<dbReference type="Proteomes" id="UP001304300">
    <property type="component" value="Chromosome"/>
</dbReference>
<dbReference type="AlphaFoldDB" id="A0AAQ3L7J6"/>
<feature type="domain" description="Endonuclease/exonuclease/phosphatase" evidence="1">
    <location>
        <begin position="30"/>
        <end position="292"/>
    </location>
</feature>
<dbReference type="KEGG" id="puo:RZN69_20815"/>
<sequence length="303" mass="35379">MKYEFKVLIFCLLTTAFSLPSIHGETIRVASFNVRNYLNTDRWVEGRWRQDYPKPEEEKQALREIIRRVSPDVLAIQEMGGAEFLSEFQSDLKAEGLDYPFAELLKGPDEDRHLAIFSKVSPVRIKSHDQVLFRYFEEQIPIKRGIQEIVFETNNIRWSLFNVHLKSRWTDRKDDPESQKRRVGEAQAARDLIRTLHPPGEVDSRYIVAGDFNDAKDSSTVKRFLKVSDTKLTEMVPCYDSRGENWTFHYRRKDIYQRVDFILVSPLMESLVRGASGTIVDLLPESKVASDHRMLYIDLDFPD</sequence>
<dbReference type="PANTHER" id="PTHR12121">
    <property type="entry name" value="CARBON CATABOLITE REPRESSOR PROTEIN 4"/>
    <property type="match status" value="1"/>
</dbReference>
<proteinExistence type="predicted"/>